<dbReference type="Pfam" id="PF13229">
    <property type="entry name" value="Beta_helix"/>
    <property type="match status" value="1"/>
</dbReference>
<accession>A0A1F6WVC5</accession>
<reference evidence="4 5" key="1">
    <citation type="journal article" date="2016" name="Nat. Commun.">
        <title>Thousands of microbial genomes shed light on interconnected biogeochemical processes in an aquifer system.</title>
        <authorList>
            <person name="Anantharaman K."/>
            <person name="Brown C.T."/>
            <person name="Hug L.A."/>
            <person name="Sharon I."/>
            <person name="Castelle C.J."/>
            <person name="Probst A.J."/>
            <person name="Thomas B.C."/>
            <person name="Singh A."/>
            <person name="Wilkins M.J."/>
            <person name="Karaoz U."/>
            <person name="Brodie E.L."/>
            <person name="Williams K.H."/>
            <person name="Hubbard S.S."/>
            <person name="Banfield J.F."/>
        </authorList>
    </citation>
    <scope>NUCLEOTIDE SEQUENCE [LARGE SCALE GENOMIC DNA]</scope>
</reference>
<dbReference type="InterPro" id="IPR011050">
    <property type="entry name" value="Pectin_lyase_fold/virulence"/>
</dbReference>
<dbReference type="SUPFAM" id="SSF51126">
    <property type="entry name" value="Pectin lyase-like"/>
    <property type="match status" value="1"/>
</dbReference>
<dbReference type="InterPro" id="IPR039448">
    <property type="entry name" value="Beta_helix"/>
</dbReference>
<comment type="caution">
    <text evidence="4">The sequence shown here is derived from an EMBL/GenBank/DDBJ whole genome shotgun (WGS) entry which is preliminary data.</text>
</comment>
<keyword evidence="2" id="KW-1133">Transmembrane helix</keyword>
<organism evidence="4 5">
    <name type="scientific">Candidatus Nomurabacteria bacterium RIFCSPLOWO2_01_FULL_41_12</name>
    <dbReference type="NCBI Taxonomy" id="1801774"/>
    <lineage>
        <taxon>Bacteria</taxon>
        <taxon>Candidatus Nomuraibacteriota</taxon>
    </lineage>
</organism>
<dbReference type="Gene3D" id="2.160.20.10">
    <property type="entry name" value="Single-stranded right-handed beta-helix, Pectin lyase-like"/>
    <property type="match status" value="2"/>
</dbReference>
<feature type="region of interest" description="Disordered" evidence="1">
    <location>
        <begin position="38"/>
        <end position="57"/>
    </location>
</feature>
<name>A0A1F6WVC5_9BACT</name>
<dbReference type="Proteomes" id="UP000176187">
    <property type="component" value="Unassembled WGS sequence"/>
</dbReference>
<feature type="transmembrane region" description="Helical" evidence="2">
    <location>
        <begin position="5"/>
        <end position="24"/>
    </location>
</feature>
<proteinExistence type="predicted"/>
<evidence type="ECO:0000256" key="1">
    <source>
        <dbReference type="SAM" id="MobiDB-lite"/>
    </source>
</evidence>
<sequence>MSKKIIFISIVVIVSITIGIFLFVQPKNNTLTDFQELENLTPNPQPFPHPENTPKASESTRVCEASNAVSFKSCVSKVNNNQADNIEVTSLIACTGKNACMADLNNIKRPVSLYGRNSDDGFKRLDTYDYALITVMDSKDVKIYNLTFDENENQPCTPVSNPANCKDTIFVSNSENIVIDNVTISHSKSAAIGAYNSRKVVITNSNFINSYLFGVILNISMDHDIGSLAIASARVEGNLFRNIKSNGLVLYQTQAKQNDPIIVRGNTFINNHRENIYLLCGPDAQSGTGPCPGGQLYLTNDVANVKIENNIIKDGNSKIGTGGIEFSNFNIRNVDVVGNEIYNNNMWGVYINPNANNVSDIFISKNKIYNNGLLPQYGGLNIFIPNNTSVIESGNCFTLSCMP</sequence>
<feature type="domain" description="Right handed beta helix" evidence="3">
    <location>
        <begin position="169"/>
        <end position="356"/>
    </location>
</feature>
<dbReference type="EMBL" id="MFUY01000023">
    <property type="protein sequence ID" value="OGI85764.1"/>
    <property type="molecule type" value="Genomic_DNA"/>
</dbReference>
<evidence type="ECO:0000259" key="3">
    <source>
        <dbReference type="Pfam" id="PF13229"/>
    </source>
</evidence>
<keyword evidence="2" id="KW-0812">Transmembrane</keyword>
<dbReference type="SMART" id="SM00710">
    <property type="entry name" value="PbH1"/>
    <property type="match status" value="8"/>
</dbReference>
<dbReference type="InterPro" id="IPR012334">
    <property type="entry name" value="Pectin_lyas_fold"/>
</dbReference>
<protein>
    <recommendedName>
        <fullName evidence="3">Right handed beta helix domain-containing protein</fullName>
    </recommendedName>
</protein>
<keyword evidence="2" id="KW-0472">Membrane</keyword>
<dbReference type="AlphaFoldDB" id="A0A1F6WVC5"/>
<evidence type="ECO:0000256" key="2">
    <source>
        <dbReference type="SAM" id="Phobius"/>
    </source>
</evidence>
<evidence type="ECO:0000313" key="4">
    <source>
        <dbReference type="EMBL" id="OGI85764.1"/>
    </source>
</evidence>
<evidence type="ECO:0000313" key="5">
    <source>
        <dbReference type="Proteomes" id="UP000176187"/>
    </source>
</evidence>
<dbReference type="InterPro" id="IPR006626">
    <property type="entry name" value="PbH1"/>
</dbReference>
<gene>
    <name evidence="4" type="ORF">A3A05_02145</name>
</gene>